<sequence>MSLLRGKLGRDFFVEKFVIIDKNKEKIKEIRKMIICSFVFCSFKDSRKELIPCVNKFTLNI</sequence>
<name>A0A133XZJ8_9LACT</name>
<dbReference type="EMBL" id="LSCQ01000043">
    <property type="protein sequence ID" value="KXB36355.1"/>
    <property type="molecule type" value="Genomic_DNA"/>
</dbReference>
<dbReference type="PATRIC" id="fig|87541.4.peg.855"/>
<evidence type="ECO:0000313" key="2">
    <source>
        <dbReference type="Proteomes" id="UP000070422"/>
    </source>
</evidence>
<comment type="caution">
    <text evidence="1">The sequence shown here is derived from an EMBL/GenBank/DDBJ whole genome shotgun (WGS) entry which is preliminary data.</text>
</comment>
<gene>
    <name evidence="1" type="ORF">HMPREF3187_00864</name>
</gene>
<reference evidence="1 2" key="1">
    <citation type="submission" date="2016-01" db="EMBL/GenBank/DDBJ databases">
        <authorList>
            <person name="Oliw E.H."/>
        </authorList>
    </citation>
    <scope>NUCLEOTIDE SEQUENCE [LARGE SCALE GENOMIC DNA]</scope>
    <source>
        <strain evidence="1 2">KA00635</strain>
    </source>
</reference>
<organism evidence="1 2">
    <name type="scientific">Aerococcus christensenii</name>
    <dbReference type="NCBI Taxonomy" id="87541"/>
    <lineage>
        <taxon>Bacteria</taxon>
        <taxon>Bacillati</taxon>
        <taxon>Bacillota</taxon>
        <taxon>Bacilli</taxon>
        <taxon>Lactobacillales</taxon>
        <taxon>Aerococcaceae</taxon>
        <taxon>Aerococcus</taxon>
    </lineage>
</organism>
<accession>A0A133XZJ8</accession>
<evidence type="ECO:0000313" key="1">
    <source>
        <dbReference type="EMBL" id="KXB36355.1"/>
    </source>
</evidence>
<dbReference type="AlphaFoldDB" id="A0A133XZJ8"/>
<dbReference type="Proteomes" id="UP000070422">
    <property type="component" value="Unassembled WGS sequence"/>
</dbReference>
<proteinExistence type="predicted"/>
<protein>
    <submittedName>
        <fullName evidence="1">Uncharacterized protein</fullName>
    </submittedName>
</protein>